<evidence type="ECO:0000259" key="10">
    <source>
        <dbReference type="PROSITE" id="PS51294"/>
    </source>
</evidence>
<dbReference type="GO" id="GO:0043565">
    <property type="term" value="F:sequence-specific DNA binding"/>
    <property type="evidence" value="ECO:0007669"/>
    <property type="project" value="InterPro"/>
</dbReference>
<accession>A0A9E7I3S3</accession>
<dbReference type="PANTHER" id="PTHR45675:SF2">
    <property type="entry name" value="MYB-RELATED PROTEIN MYBAS1"/>
    <property type="match status" value="1"/>
</dbReference>
<evidence type="ECO:0000259" key="9">
    <source>
        <dbReference type="PROSITE" id="PS50090"/>
    </source>
</evidence>
<evidence type="ECO:0000256" key="3">
    <source>
        <dbReference type="ARBA" id="ARBA00023015"/>
    </source>
</evidence>
<dbReference type="InterPro" id="IPR044676">
    <property type="entry name" value="EOBI/EOBII-like_plant"/>
</dbReference>
<evidence type="ECO:0000256" key="2">
    <source>
        <dbReference type="ARBA" id="ARBA00022737"/>
    </source>
</evidence>
<keyword evidence="5" id="KW-0804">Transcription</keyword>
<name>A0A9E7I3S3_9LILI</name>
<evidence type="ECO:0000256" key="1">
    <source>
        <dbReference type="ARBA" id="ARBA00004123"/>
    </source>
</evidence>
<dbReference type="PROSITE" id="PS50090">
    <property type="entry name" value="MYB_LIKE"/>
    <property type="match status" value="2"/>
</dbReference>
<dbReference type="Pfam" id="PF00249">
    <property type="entry name" value="Myb_DNA-binding"/>
    <property type="match status" value="2"/>
</dbReference>
<dbReference type="AlphaFoldDB" id="A0A9E7I3S3"/>
<protein>
    <submittedName>
        <fullName evidence="11">Myb-related protein</fullName>
    </submittedName>
</protein>
<dbReference type="PANTHER" id="PTHR45675">
    <property type="entry name" value="MYB TRANSCRIPTION FACTOR-RELATED-RELATED"/>
    <property type="match status" value="1"/>
</dbReference>
<dbReference type="FunFam" id="1.10.10.60:FF:000259">
    <property type="entry name" value="MYB transcription factor"/>
    <property type="match status" value="1"/>
</dbReference>
<evidence type="ECO:0000256" key="5">
    <source>
        <dbReference type="ARBA" id="ARBA00023163"/>
    </source>
</evidence>
<proteinExistence type="predicted"/>
<dbReference type="InterPro" id="IPR009057">
    <property type="entry name" value="Homeodomain-like_sf"/>
</dbReference>
<dbReference type="FunFam" id="1.10.10.60:FF:000011">
    <property type="entry name" value="Myb transcription factor"/>
    <property type="match status" value="1"/>
</dbReference>
<gene>
    <name evidence="11" type="ORF">MUK42_13672</name>
</gene>
<dbReference type="GO" id="GO:0003700">
    <property type="term" value="F:DNA-binding transcription factor activity"/>
    <property type="evidence" value="ECO:0007669"/>
    <property type="project" value="InterPro"/>
</dbReference>
<dbReference type="Gene3D" id="1.10.10.60">
    <property type="entry name" value="Homeodomain-like"/>
    <property type="match status" value="2"/>
</dbReference>
<evidence type="ECO:0000313" key="12">
    <source>
        <dbReference type="Proteomes" id="UP001055439"/>
    </source>
</evidence>
<evidence type="ECO:0000256" key="4">
    <source>
        <dbReference type="ARBA" id="ARBA00023125"/>
    </source>
</evidence>
<organism evidence="11 12">
    <name type="scientific">Musa troglodytarum</name>
    <name type="common">fe'i banana</name>
    <dbReference type="NCBI Taxonomy" id="320322"/>
    <lineage>
        <taxon>Eukaryota</taxon>
        <taxon>Viridiplantae</taxon>
        <taxon>Streptophyta</taxon>
        <taxon>Embryophyta</taxon>
        <taxon>Tracheophyta</taxon>
        <taxon>Spermatophyta</taxon>
        <taxon>Magnoliopsida</taxon>
        <taxon>Liliopsida</taxon>
        <taxon>Zingiberales</taxon>
        <taxon>Musaceae</taxon>
        <taxon>Musa</taxon>
    </lineage>
</organism>
<reference evidence="11" key="1">
    <citation type="submission" date="2022-05" db="EMBL/GenBank/DDBJ databases">
        <title>The Musa troglodytarum L. genome provides insights into the mechanism of non-climacteric behaviour and enrichment of carotenoids.</title>
        <authorList>
            <person name="Wang J."/>
        </authorList>
    </citation>
    <scope>NUCLEOTIDE SEQUENCE</scope>
    <source>
        <tissue evidence="11">Leaf</tissue>
    </source>
</reference>
<dbReference type="CDD" id="cd00167">
    <property type="entry name" value="SANT"/>
    <property type="match status" value="2"/>
</dbReference>
<dbReference type="OrthoDB" id="2143914at2759"/>
<feature type="domain" description="HTH myb-type" evidence="10">
    <location>
        <begin position="115"/>
        <end position="169"/>
    </location>
</feature>
<evidence type="ECO:0000256" key="7">
    <source>
        <dbReference type="ARBA" id="ARBA00057804"/>
    </source>
</evidence>
<dbReference type="InterPro" id="IPR001005">
    <property type="entry name" value="SANT/Myb"/>
</dbReference>
<sequence length="269" mass="30258">MTNALCACITYIKERGTVRSTISYLHSAPRILISNGGKAPVDLIYAPEGIGHAQRTRMVMVKEELRRGPWTEHEDLQLACFVALLGERRWDFIAQVSGLNRTGKSCRMRWVNYLHPSLKRGHMTPQEEHLVLELHSRWGNRWSRIARKLPGRTDNEIKNYWRTHMRKRAQEEKRNCSPSATSSAPPADDLPTRSEVAAESQLNGNGDGGNADSVDEVWDGIALSFGDRRDEAVGDACTPLTYATPVWECCSGSLWKTEDEELDGVSFGF</sequence>
<evidence type="ECO:0000256" key="6">
    <source>
        <dbReference type="ARBA" id="ARBA00023242"/>
    </source>
</evidence>
<dbReference type="Proteomes" id="UP001055439">
    <property type="component" value="Chromosome 9"/>
</dbReference>
<dbReference type="GO" id="GO:0005634">
    <property type="term" value="C:nucleus"/>
    <property type="evidence" value="ECO:0007669"/>
    <property type="project" value="UniProtKB-SubCell"/>
</dbReference>
<keyword evidence="6" id="KW-0539">Nucleus</keyword>
<dbReference type="SMART" id="SM00717">
    <property type="entry name" value="SANT"/>
    <property type="match status" value="2"/>
</dbReference>
<feature type="domain" description="Myb-like" evidence="9">
    <location>
        <begin position="115"/>
        <end position="165"/>
    </location>
</feature>
<keyword evidence="3" id="KW-0805">Transcription regulation</keyword>
<dbReference type="SUPFAM" id="SSF46689">
    <property type="entry name" value="Homeodomain-like"/>
    <property type="match status" value="1"/>
</dbReference>
<feature type="domain" description="Myb-like" evidence="9">
    <location>
        <begin position="62"/>
        <end position="114"/>
    </location>
</feature>
<dbReference type="PROSITE" id="PS51294">
    <property type="entry name" value="HTH_MYB"/>
    <property type="match status" value="2"/>
</dbReference>
<feature type="domain" description="HTH myb-type" evidence="10">
    <location>
        <begin position="62"/>
        <end position="114"/>
    </location>
</feature>
<comment type="subcellular location">
    <subcellularLocation>
        <location evidence="1">Nucleus</location>
    </subcellularLocation>
</comment>
<keyword evidence="4" id="KW-0238">DNA-binding</keyword>
<dbReference type="InterPro" id="IPR017930">
    <property type="entry name" value="Myb_dom"/>
</dbReference>
<dbReference type="EMBL" id="CP097511">
    <property type="protein sequence ID" value="URE44941.1"/>
    <property type="molecule type" value="Genomic_DNA"/>
</dbReference>
<feature type="compositionally biased region" description="Low complexity" evidence="8">
    <location>
        <begin position="177"/>
        <end position="187"/>
    </location>
</feature>
<evidence type="ECO:0000256" key="8">
    <source>
        <dbReference type="SAM" id="MobiDB-lite"/>
    </source>
</evidence>
<comment type="function">
    <text evidence="7">Transcription factor.</text>
</comment>
<keyword evidence="12" id="KW-1185">Reference proteome</keyword>
<keyword evidence="2" id="KW-0677">Repeat</keyword>
<evidence type="ECO:0000313" key="11">
    <source>
        <dbReference type="EMBL" id="URE44941.1"/>
    </source>
</evidence>
<feature type="region of interest" description="Disordered" evidence="8">
    <location>
        <begin position="168"/>
        <end position="214"/>
    </location>
</feature>